<evidence type="ECO:0000256" key="1">
    <source>
        <dbReference type="SAM" id="MobiDB-lite"/>
    </source>
</evidence>
<organism evidence="2">
    <name type="scientific">Aspergillus arachidicola</name>
    <dbReference type="NCBI Taxonomy" id="656916"/>
    <lineage>
        <taxon>Eukaryota</taxon>
        <taxon>Fungi</taxon>
        <taxon>Dikarya</taxon>
        <taxon>Ascomycota</taxon>
        <taxon>Pezizomycotina</taxon>
        <taxon>Eurotiomycetes</taxon>
        <taxon>Eurotiomycetidae</taxon>
        <taxon>Eurotiales</taxon>
        <taxon>Aspergillaceae</taxon>
        <taxon>Aspergillus</taxon>
        <taxon>Aspergillus subgen. Circumdati</taxon>
    </lineage>
</organism>
<feature type="compositionally biased region" description="Low complexity" evidence="1">
    <location>
        <begin position="78"/>
        <end position="102"/>
    </location>
</feature>
<sequence length="102" mass="11347">MSTSSGLRGTCDIYLHQNNKHRTTPCPVPRCRNRWKRCQITGGCFRNTTDFTYRINNLVFGGIRQRDVSRAQRDDYKNTGNSGGDTSSGKIGSSSPWASSSP</sequence>
<proteinExistence type="predicted"/>
<accession>A0A5N6YL38</accession>
<dbReference type="Proteomes" id="UP000325558">
    <property type="component" value="Unassembled WGS sequence"/>
</dbReference>
<protein>
    <submittedName>
        <fullName evidence="2">Uncharacterized protein</fullName>
    </submittedName>
</protein>
<dbReference type="OrthoDB" id="4505438at2759"/>
<name>A0A5N6YL38_9EURO</name>
<feature type="region of interest" description="Disordered" evidence="1">
    <location>
        <begin position="64"/>
        <end position="102"/>
    </location>
</feature>
<gene>
    <name evidence="2" type="ORF">BDV24DRAFT_147751</name>
</gene>
<dbReference type="AlphaFoldDB" id="A0A5N6YL38"/>
<evidence type="ECO:0000313" key="2">
    <source>
        <dbReference type="EMBL" id="KAE8346091.1"/>
    </source>
</evidence>
<dbReference type="EMBL" id="ML737117">
    <property type="protein sequence ID" value="KAE8346091.1"/>
    <property type="molecule type" value="Genomic_DNA"/>
</dbReference>
<reference evidence="2" key="1">
    <citation type="submission" date="2019-04" db="EMBL/GenBank/DDBJ databases">
        <title>Friends and foes A comparative genomics study of 23 Aspergillus species from section Flavi.</title>
        <authorList>
            <consortium name="DOE Joint Genome Institute"/>
            <person name="Kjaerbolling I."/>
            <person name="Vesth T."/>
            <person name="Frisvad J.C."/>
            <person name="Nybo J.L."/>
            <person name="Theobald S."/>
            <person name="Kildgaard S."/>
            <person name="Isbrandt T."/>
            <person name="Kuo A."/>
            <person name="Sato A."/>
            <person name="Lyhne E.K."/>
            <person name="Kogle M.E."/>
            <person name="Wiebenga A."/>
            <person name="Kun R.S."/>
            <person name="Lubbers R.J."/>
            <person name="Makela M.R."/>
            <person name="Barry K."/>
            <person name="Chovatia M."/>
            <person name="Clum A."/>
            <person name="Daum C."/>
            <person name="Haridas S."/>
            <person name="He G."/>
            <person name="LaButti K."/>
            <person name="Lipzen A."/>
            <person name="Mondo S."/>
            <person name="Riley R."/>
            <person name="Salamov A."/>
            <person name="Simmons B.A."/>
            <person name="Magnuson J.K."/>
            <person name="Henrissat B."/>
            <person name="Mortensen U.H."/>
            <person name="Larsen T.O."/>
            <person name="Devries R.P."/>
            <person name="Grigoriev I.V."/>
            <person name="Machida M."/>
            <person name="Baker S.E."/>
            <person name="Andersen M.R."/>
        </authorList>
    </citation>
    <scope>NUCLEOTIDE SEQUENCE</scope>
    <source>
        <strain evidence="2">CBS 117612</strain>
    </source>
</reference>
<feature type="compositionally biased region" description="Basic and acidic residues" evidence="1">
    <location>
        <begin position="64"/>
        <end position="77"/>
    </location>
</feature>